<dbReference type="InterPro" id="IPR013987">
    <property type="entry name" value="YjdM_N"/>
</dbReference>
<dbReference type="PANTHER" id="PTHR30305">
    <property type="entry name" value="PROTEIN YJDM-RELATED"/>
    <property type="match status" value="1"/>
</dbReference>
<dbReference type="SUPFAM" id="SSF82057">
    <property type="entry name" value="Prokaryotic SH3-related domain"/>
    <property type="match status" value="1"/>
</dbReference>
<comment type="caution">
    <text evidence="4">The sequence shown here is derived from an EMBL/GenBank/DDBJ whole genome shotgun (WGS) entry which is preliminary data.</text>
</comment>
<dbReference type="AlphaFoldDB" id="A0A2I1JWA1"/>
<evidence type="ECO:0000313" key="4">
    <source>
        <dbReference type="EMBL" id="PKY87633.1"/>
    </source>
</evidence>
<dbReference type="Proteomes" id="UP000234384">
    <property type="component" value="Unassembled WGS sequence"/>
</dbReference>
<feature type="domain" description="Protein YjdM C-terminal" evidence="2">
    <location>
        <begin position="45"/>
        <end position="113"/>
    </location>
</feature>
<dbReference type="PANTHER" id="PTHR30305:SF3">
    <property type="entry name" value="PROTEIN YJDM"/>
    <property type="match status" value="1"/>
</dbReference>
<dbReference type="InterPro" id="IPR004624">
    <property type="entry name" value="YjdM"/>
</dbReference>
<comment type="similarity">
    <text evidence="1">Belongs to the YjdM family.</text>
</comment>
<feature type="domain" description="Protein YjdM N-terminal" evidence="3">
    <location>
        <begin position="3"/>
        <end position="32"/>
    </location>
</feature>
<sequence length="114" mass="12679">MSQLPHCPKCDSDLTYTDGNLMICPMCGHEWTEEEHAAALEAEIIRDANGTALADGDNVSVIREIKLKGSNRIKQGTRVTNIRLLDHPVDGHDIECTIDGFGRMYLKSELVKKI</sequence>
<evidence type="ECO:0000313" key="5">
    <source>
        <dbReference type="Proteomes" id="UP000234384"/>
    </source>
</evidence>
<gene>
    <name evidence="4" type="ORF">CYJ57_06830</name>
</gene>
<protein>
    <submittedName>
        <fullName evidence="4">Alkylphosphonate utilization protein</fullName>
    </submittedName>
</protein>
<dbReference type="SUPFAM" id="SSF57783">
    <property type="entry name" value="Zinc beta-ribbon"/>
    <property type="match status" value="1"/>
</dbReference>
<dbReference type="Gene3D" id="2.30.30.40">
    <property type="entry name" value="SH3 Domains"/>
    <property type="match status" value="1"/>
</dbReference>
<dbReference type="InterPro" id="IPR013988">
    <property type="entry name" value="YjdM_C"/>
</dbReference>
<dbReference type="NCBIfam" id="TIGR00686">
    <property type="entry name" value="phnA"/>
    <property type="match status" value="1"/>
</dbReference>
<evidence type="ECO:0000259" key="2">
    <source>
        <dbReference type="Pfam" id="PF03831"/>
    </source>
</evidence>
<dbReference type="OrthoDB" id="9810131at2"/>
<evidence type="ECO:0000256" key="1">
    <source>
        <dbReference type="ARBA" id="ARBA00009248"/>
    </source>
</evidence>
<dbReference type="EMBL" id="PKHE01000022">
    <property type="protein sequence ID" value="PKY87633.1"/>
    <property type="molecule type" value="Genomic_DNA"/>
</dbReference>
<reference evidence="4 5" key="1">
    <citation type="submission" date="2017-12" db="EMBL/GenBank/DDBJ databases">
        <title>Phylogenetic diversity of female urinary microbiome.</title>
        <authorList>
            <person name="Thomas-White K."/>
            <person name="Wolfe A.J."/>
        </authorList>
    </citation>
    <scope>NUCLEOTIDE SEQUENCE [LARGE SCALE GENOMIC DNA]</scope>
    <source>
        <strain evidence="4 5">UMB0898</strain>
    </source>
</reference>
<name>A0A2I1JWA1_9LACT</name>
<proteinExistence type="inferred from homology"/>
<evidence type="ECO:0000259" key="3">
    <source>
        <dbReference type="Pfam" id="PF08274"/>
    </source>
</evidence>
<dbReference type="Gene3D" id="2.20.25.10">
    <property type="match status" value="1"/>
</dbReference>
<dbReference type="RefSeq" id="WP_006702020.1">
    <property type="nucleotide sequence ID" value="NZ_PKHE01000022.1"/>
</dbReference>
<dbReference type="Pfam" id="PF03831">
    <property type="entry name" value="YjdM"/>
    <property type="match status" value="1"/>
</dbReference>
<dbReference type="Pfam" id="PF08274">
    <property type="entry name" value="Zn_Ribbon_YjdM"/>
    <property type="match status" value="1"/>
</dbReference>
<accession>A0A2I1JWA1</accession>
<organism evidence="4 5">
    <name type="scientific">Falseniella ignava</name>
    <dbReference type="NCBI Taxonomy" id="137730"/>
    <lineage>
        <taxon>Bacteria</taxon>
        <taxon>Bacillati</taxon>
        <taxon>Bacillota</taxon>
        <taxon>Bacilli</taxon>
        <taxon>Lactobacillales</taxon>
        <taxon>Aerococcaceae</taxon>
        <taxon>Falseniella</taxon>
    </lineage>
</organism>